<evidence type="ECO:0000256" key="4">
    <source>
        <dbReference type="ARBA" id="ARBA00022982"/>
    </source>
</evidence>
<dbReference type="AlphaFoldDB" id="A0A451BI33"/>
<name>A0A451BI33_9GAMM</name>
<feature type="domain" description="4Fe-4S ferredoxin-type" evidence="7">
    <location>
        <begin position="111"/>
        <end position="136"/>
    </location>
</feature>
<organism evidence="8">
    <name type="scientific">Candidatus Kentrum sp. SD</name>
    <dbReference type="NCBI Taxonomy" id="2126332"/>
    <lineage>
        <taxon>Bacteria</taxon>
        <taxon>Pseudomonadati</taxon>
        <taxon>Pseudomonadota</taxon>
        <taxon>Gammaproteobacteria</taxon>
        <taxon>Candidatus Kentrum</taxon>
    </lineage>
</organism>
<dbReference type="EMBL" id="CAADHB010000003">
    <property type="protein sequence ID" value="VFK77908.1"/>
    <property type="molecule type" value="Genomic_DNA"/>
</dbReference>
<gene>
    <name evidence="8" type="ORF">BECKSD772D_GA0070982_100366</name>
</gene>
<evidence type="ECO:0000256" key="1">
    <source>
        <dbReference type="ARBA" id="ARBA00022448"/>
    </source>
</evidence>
<keyword evidence="2" id="KW-0004">4Fe-4S</keyword>
<dbReference type="GO" id="GO:0046872">
    <property type="term" value="F:metal ion binding"/>
    <property type="evidence" value="ECO:0007669"/>
    <property type="project" value="UniProtKB-KW"/>
</dbReference>
<dbReference type="InterPro" id="IPR050294">
    <property type="entry name" value="RnfB_subfamily"/>
</dbReference>
<dbReference type="PROSITE" id="PS00198">
    <property type="entry name" value="4FE4S_FER_1"/>
    <property type="match status" value="1"/>
</dbReference>
<evidence type="ECO:0000256" key="3">
    <source>
        <dbReference type="ARBA" id="ARBA00022723"/>
    </source>
</evidence>
<proteinExistence type="predicted"/>
<dbReference type="PANTHER" id="PTHR42859">
    <property type="entry name" value="OXIDOREDUCTASE"/>
    <property type="match status" value="1"/>
</dbReference>
<dbReference type="CDD" id="cd10550">
    <property type="entry name" value="DMSOR_beta_like"/>
    <property type="match status" value="1"/>
</dbReference>
<evidence type="ECO:0000256" key="5">
    <source>
        <dbReference type="ARBA" id="ARBA00023004"/>
    </source>
</evidence>
<keyword evidence="3" id="KW-0479">Metal-binding</keyword>
<dbReference type="PANTHER" id="PTHR42859:SF10">
    <property type="entry name" value="DIMETHYLSULFOXIDE REDUCTASE CHAIN B"/>
    <property type="match status" value="1"/>
</dbReference>
<dbReference type="InterPro" id="IPR017900">
    <property type="entry name" value="4Fe4S_Fe_S_CS"/>
</dbReference>
<keyword evidence="5" id="KW-0408">Iron</keyword>
<evidence type="ECO:0000259" key="7">
    <source>
        <dbReference type="PROSITE" id="PS51379"/>
    </source>
</evidence>
<evidence type="ECO:0000256" key="2">
    <source>
        <dbReference type="ARBA" id="ARBA00022485"/>
    </source>
</evidence>
<sequence length="160" mass="17453">MQHFLHIQPQKCTGCLQCEMACSLTKEGIFNPAKSRIKVFVFHNEGKFAPFTCTQCAEAWCMYVCPVDAIQVDRNTGAKVVIEAQCVGCKVCTIACPFGTVNYNQETSKVTKCDLCGGEPKCAEACPTEAITFIDPDWAGFGRMRASAERSLAGAEQSHP</sequence>
<feature type="domain" description="4Fe-4S ferredoxin-type" evidence="7">
    <location>
        <begin position="77"/>
        <end position="106"/>
    </location>
</feature>
<dbReference type="PROSITE" id="PS51379">
    <property type="entry name" value="4FE4S_FER_2"/>
    <property type="match status" value="4"/>
</dbReference>
<keyword evidence="6" id="KW-0411">Iron-sulfur</keyword>
<evidence type="ECO:0000256" key="6">
    <source>
        <dbReference type="ARBA" id="ARBA00023014"/>
    </source>
</evidence>
<dbReference type="Pfam" id="PF12800">
    <property type="entry name" value="Fer4_4"/>
    <property type="match status" value="1"/>
</dbReference>
<dbReference type="Pfam" id="PF13247">
    <property type="entry name" value="Fer4_11"/>
    <property type="match status" value="1"/>
</dbReference>
<dbReference type="Gene3D" id="3.30.70.20">
    <property type="match status" value="2"/>
</dbReference>
<reference evidence="8" key="1">
    <citation type="submission" date="2019-02" db="EMBL/GenBank/DDBJ databases">
        <authorList>
            <person name="Gruber-Vodicka R. H."/>
            <person name="Seah K. B. B."/>
        </authorList>
    </citation>
    <scope>NUCLEOTIDE SEQUENCE</scope>
    <source>
        <strain evidence="8">BECK_S127</strain>
    </source>
</reference>
<dbReference type="InterPro" id="IPR017896">
    <property type="entry name" value="4Fe4S_Fe-S-bd"/>
</dbReference>
<evidence type="ECO:0000313" key="8">
    <source>
        <dbReference type="EMBL" id="VFK77908.1"/>
    </source>
</evidence>
<dbReference type="GO" id="GO:0051539">
    <property type="term" value="F:4 iron, 4 sulfur cluster binding"/>
    <property type="evidence" value="ECO:0007669"/>
    <property type="project" value="UniProtKB-KW"/>
</dbReference>
<keyword evidence="4" id="KW-0249">Electron transport</keyword>
<keyword evidence="1" id="KW-0813">Transport</keyword>
<feature type="domain" description="4Fe-4S ferredoxin-type" evidence="7">
    <location>
        <begin position="3"/>
        <end position="22"/>
    </location>
</feature>
<feature type="domain" description="4Fe-4S ferredoxin-type" evidence="7">
    <location>
        <begin position="44"/>
        <end position="75"/>
    </location>
</feature>
<dbReference type="SUPFAM" id="SSF54862">
    <property type="entry name" value="4Fe-4S ferredoxins"/>
    <property type="match status" value="1"/>
</dbReference>
<protein>
    <submittedName>
        <fullName evidence="8">Fe-S-cluster-containing hydrogenase component 2</fullName>
    </submittedName>
</protein>
<accession>A0A451BI33</accession>